<comment type="caution">
    <text evidence="1">The sequence shown here is derived from an EMBL/GenBank/DDBJ whole genome shotgun (WGS) entry which is preliminary data.</text>
</comment>
<keyword evidence="2" id="KW-1185">Reference proteome</keyword>
<protein>
    <submittedName>
        <fullName evidence="1">Uncharacterized protein</fullName>
    </submittedName>
</protein>
<accession>A0AAW1UR89</accession>
<name>A0AAW1UR89_9CUCU</name>
<evidence type="ECO:0000313" key="2">
    <source>
        <dbReference type="Proteomes" id="UP001431783"/>
    </source>
</evidence>
<evidence type="ECO:0000313" key="1">
    <source>
        <dbReference type="EMBL" id="KAK9883575.1"/>
    </source>
</evidence>
<proteinExistence type="predicted"/>
<gene>
    <name evidence="1" type="ORF">WA026_001752</name>
</gene>
<dbReference type="EMBL" id="JARQZJ010000091">
    <property type="protein sequence ID" value="KAK9883575.1"/>
    <property type="molecule type" value="Genomic_DNA"/>
</dbReference>
<sequence>MSNSFDNKDYSVFIPTRLVTCRGVVRNIGSDISEEDILNKSDSKCYKFFDMGISNIIEGVIKDAGTAGHDHLRMNVRISINLVVCTVKVDSPPQIGPAQNIHDKKE</sequence>
<dbReference type="AlphaFoldDB" id="A0AAW1UR89"/>
<dbReference type="Proteomes" id="UP001431783">
    <property type="component" value="Unassembled WGS sequence"/>
</dbReference>
<reference evidence="1 2" key="1">
    <citation type="submission" date="2023-03" db="EMBL/GenBank/DDBJ databases">
        <title>Genome insight into feeding habits of ladybird beetles.</title>
        <authorList>
            <person name="Li H.-S."/>
            <person name="Huang Y.-H."/>
            <person name="Pang H."/>
        </authorList>
    </citation>
    <scope>NUCLEOTIDE SEQUENCE [LARGE SCALE GENOMIC DNA]</scope>
    <source>
        <strain evidence="1">SYSU_2023b</strain>
        <tissue evidence="1">Whole body</tissue>
    </source>
</reference>
<organism evidence="1 2">
    <name type="scientific">Henosepilachna vigintioctopunctata</name>
    <dbReference type="NCBI Taxonomy" id="420089"/>
    <lineage>
        <taxon>Eukaryota</taxon>
        <taxon>Metazoa</taxon>
        <taxon>Ecdysozoa</taxon>
        <taxon>Arthropoda</taxon>
        <taxon>Hexapoda</taxon>
        <taxon>Insecta</taxon>
        <taxon>Pterygota</taxon>
        <taxon>Neoptera</taxon>
        <taxon>Endopterygota</taxon>
        <taxon>Coleoptera</taxon>
        <taxon>Polyphaga</taxon>
        <taxon>Cucujiformia</taxon>
        <taxon>Coccinelloidea</taxon>
        <taxon>Coccinellidae</taxon>
        <taxon>Epilachninae</taxon>
        <taxon>Epilachnini</taxon>
        <taxon>Henosepilachna</taxon>
    </lineage>
</organism>